<dbReference type="OrthoDB" id="4367662at2759"/>
<dbReference type="EMBL" id="LXJU01000026">
    <property type="protein sequence ID" value="OGE48752.1"/>
    <property type="molecule type" value="Genomic_DNA"/>
</dbReference>
<dbReference type="GeneID" id="34580718"/>
<sequence length="126" mass="14406">MARPRHARARSRCRIRARAKAALVVNIVERPCQRCFLRREKVPSRIPDEIKPAVDSALKLEGRALTDQIRFIRQVIKVQTKNINIAKRQAAERAKDDGAAAEQLQQSLRTSLLCRNESLQPSIENR</sequence>
<accession>A0A1F5L6D0</accession>
<dbReference type="RefSeq" id="XP_022484207.1">
    <property type="nucleotide sequence ID" value="XM_022635984.1"/>
</dbReference>
<reference evidence="1 2" key="1">
    <citation type="journal article" date="2016" name="Sci. Rep.">
        <title>Penicillium arizonense, a new, genome sequenced fungal species, reveals a high chemical diversity in secreted metabolites.</title>
        <authorList>
            <person name="Grijseels S."/>
            <person name="Nielsen J.C."/>
            <person name="Randelovic M."/>
            <person name="Nielsen J."/>
            <person name="Nielsen K.F."/>
            <person name="Workman M."/>
            <person name="Frisvad J.C."/>
        </authorList>
    </citation>
    <scope>NUCLEOTIDE SEQUENCE [LARGE SCALE GENOMIC DNA]</scope>
    <source>
        <strain evidence="1 2">CBS 141311</strain>
    </source>
</reference>
<evidence type="ECO:0000313" key="1">
    <source>
        <dbReference type="EMBL" id="OGE48752.1"/>
    </source>
</evidence>
<keyword evidence="2" id="KW-1185">Reference proteome</keyword>
<dbReference type="AlphaFoldDB" id="A0A1F5L6D0"/>
<protein>
    <submittedName>
        <fullName evidence="1">Uncharacterized protein</fullName>
    </submittedName>
</protein>
<dbReference type="Proteomes" id="UP000177622">
    <property type="component" value="Unassembled WGS sequence"/>
</dbReference>
<organism evidence="1 2">
    <name type="scientific">Penicillium arizonense</name>
    <dbReference type="NCBI Taxonomy" id="1835702"/>
    <lineage>
        <taxon>Eukaryota</taxon>
        <taxon>Fungi</taxon>
        <taxon>Dikarya</taxon>
        <taxon>Ascomycota</taxon>
        <taxon>Pezizomycotina</taxon>
        <taxon>Eurotiomycetes</taxon>
        <taxon>Eurotiomycetidae</taxon>
        <taxon>Eurotiales</taxon>
        <taxon>Aspergillaceae</taxon>
        <taxon>Penicillium</taxon>
    </lineage>
</organism>
<evidence type="ECO:0000313" key="2">
    <source>
        <dbReference type="Proteomes" id="UP000177622"/>
    </source>
</evidence>
<gene>
    <name evidence="1" type="ORF">PENARI_c026G08535</name>
</gene>
<comment type="caution">
    <text evidence="1">The sequence shown here is derived from an EMBL/GenBank/DDBJ whole genome shotgun (WGS) entry which is preliminary data.</text>
</comment>
<name>A0A1F5L6D0_PENAI</name>
<proteinExistence type="predicted"/>